<dbReference type="EMBL" id="BIFS01000001">
    <property type="protein sequence ID" value="GCE19272.1"/>
    <property type="molecule type" value="Genomic_DNA"/>
</dbReference>
<evidence type="ECO:0000313" key="2">
    <source>
        <dbReference type="EMBL" id="GCE19272.1"/>
    </source>
</evidence>
<dbReference type="OrthoDB" id="9772633at2"/>
<accession>A0A402AJJ9</accession>
<gene>
    <name evidence="2" type="ORF">KDK_30720</name>
</gene>
<dbReference type="RefSeq" id="WP_126551152.1">
    <property type="nucleotide sequence ID" value="NZ_BIFS01000001.1"/>
</dbReference>
<dbReference type="AlphaFoldDB" id="A0A402AJJ9"/>
<dbReference type="Pfam" id="PF01869">
    <property type="entry name" value="BcrAD_BadFG"/>
    <property type="match status" value="1"/>
</dbReference>
<sequence length="272" mass="28470">MTMYDDTPLQATTSAESYYLGVDGGGSKTLAVLVNAQGEEVGRGLAGSSNYTGVGLESAVSNIYAAVQQARNVLDPHSPIAKAWLGISGLDRPADHAALIPLLKDLAATVYLTNDGELGLSVLPDAVGVVLIAGTGSIALGRNARGLTGRAGGWGYLLGDEGSGYALGIQALQAAVRAADGRGPSTILLERILQFWQFQQPEELIGAVYLNTDKAQIARLSTCVLQAERDGDALASAIVQNAITELVLVVRTVAAKLDFTVEQALPWHWVED</sequence>
<reference evidence="3" key="1">
    <citation type="submission" date="2018-12" db="EMBL/GenBank/DDBJ databases">
        <title>Tengunoibacter tsumagoiensis gen. nov., sp. nov., Dictyobacter kobayashii sp. nov., D. alpinus sp. nov., and D. joshuensis sp. nov. and description of Dictyobacteraceae fam. nov. within the order Ktedonobacterales isolated from Tengu-no-mugimeshi.</title>
        <authorList>
            <person name="Wang C.M."/>
            <person name="Zheng Y."/>
            <person name="Sakai Y."/>
            <person name="Toyoda A."/>
            <person name="Minakuchi Y."/>
            <person name="Abe K."/>
            <person name="Yokota A."/>
            <person name="Yabe S."/>
        </authorList>
    </citation>
    <scope>NUCLEOTIDE SEQUENCE [LARGE SCALE GENOMIC DNA]</scope>
    <source>
        <strain evidence="3">Uno11</strain>
    </source>
</reference>
<dbReference type="Proteomes" id="UP000287188">
    <property type="component" value="Unassembled WGS sequence"/>
</dbReference>
<comment type="caution">
    <text evidence="2">The sequence shown here is derived from an EMBL/GenBank/DDBJ whole genome shotgun (WGS) entry which is preliminary data.</text>
</comment>
<dbReference type="InterPro" id="IPR043129">
    <property type="entry name" value="ATPase_NBD"/>
</dbReference>
<name>A0A402AJJ9_9CHLR</name>
<organism evidence="2 3">
    <name type="scientific">Dictyobacter kobayashii</name>
    <dbReference type="NCBI Taxonomy" id="2014872"/>
    <lineage>
        <taxon>Bacteria</taxon>
        <taxon>Bacillati</taxon>
        <taxon>Chloroflexota</taxon>
        <taxon>Ktedonobacteria</taxon>
        <taxon>Ktedonobacterales</taxon>
        <taxon>Dictyobacteraceae</taxon>
        <taxon>Dictyobacter</taxon>
    </lineage>
</organism>
<dbReference type="PANTHER" id="PTHR43190">
    <property type="entry name" value="N-ACETYL-D-GLUCOSAMINE KINASE"/>
    <property type="match status" value="1"/>
</dbReference>
<dbReference type="PANTHER" id="PTHR43190:SF3">
    <property type="entry name" value="N-ACETYL-D-GLUCOSAMINE KINASE"/>
    <property type="match status" value="1"/>
</dbReference>
<dbReference type="CDD" id="cd24007">
    <property type="entry name" value="ASKHA_NBD_eukNAGK-like"/>
    <property type="match status" value="1"/>
</dbReference>
<dbReference type="Gene3D" id="3.30.420.40">
    <property type="match status" value="2"/>
</dbReference>
<feature type="domain" description="ATPase BadF/BadG/BcrA/BcrD type" evidence="1">
    <location>
        <begin position="20"/>
        <end position="260"/>
    </location>
</feature>
<keyword evidence="3" id="KW-1185">Reference proteome</keyword>
<proteinExistence type="predicted"/>
<dbReference type="InterPro" id="IPR052519">
    <property type="entry name" value="Euk-type_GlcNAc_Kinase"/>
</dbReference>
<protein>
    <recommendedName>
        <fullName evidence="1">ATPase BadF/BadG/BcrA/BcrD type domain-containing protein</fullName>
    </recommendedName>
</protein>
<evidence type="ECO:0000259" key="1">
    <source>
        <dbReference type="Pfam" id="PF01869"/>
    </source>
</evidence>
<dbReference type="SUPFAM" id="SSF53067">
    <property type="entry name" value="Actin-like ATPase domain"/>
    <property type="match status" value="2"/>
</dbReference>
<dbReference type="InterPro" id="IPR002731">
    <property type="entry name" value="ATPase_BadF"/>
</dbReference>
<evidence type="ECO:0000313" key="3">
    <source>
        <dbReference type="Proteomes" id="UP000287188"/>
    </source>
</evidence>